<gene>
    <name evidence="3" type="ORF">DY240_24660</name>
</gene>
<dbReference type="InterPro" id="IPR050491">
    <property type="entry name" value="AmpC-like"/>
</dbReference>
<dbReference type="SUPFAM" id="SSF56601">
    <property type="entry name" value="beta-lactamase/transpeptidase-like"/>
    <property type="match status" value="1"/>
</dbReference>
<keyword evidence="3" id="KW-0378">Hydrolase</keyword>
<accession>A0A418KJQ6</accession>
<feature type="region of interest" description="Disordered" evidence="1">
    <location>
        <begin position="201"/>
        <end position="220"/>
    </location>
</feature>
<comment type="caution">
    <text evidence="3">The sequence shown here is derived from an EMBL/GenBank/DDBJ whole genome shotgun (WGS) entry which is preliminary data.</text>
</comment>
<dbReference type="InterPro" id="IPR012338">
    <property type="entry name" value="Beta-lactam/transpept-like"/>
</dbReference>
<protein>
    <submittedName>
        <fullName evidence="3">Class A beta-lactamase-related serine hydrolase</fullName>
    </submittedName>
</protein>
<feature type="domain" description="Beta-lactamase-related" evidence="2">
    <location>
        <begin position="23"/>
        <end position="214"/>
    </location>
</feature>
<feature type="non-terminal residue" evidence="3">
    <location>
        <position position="220"/>
    </location>
</feature>
<dbReference type="Proteomes" id="UP000284057">
    <property type="component" value="Unassembled WGS sequence"/>
</dbReference>
<evidence type="ECO:0000256" key="1">
    <source>
        <dbReference type="SAM" id="MobiDB-lite"/>
    </source>
</evidence>
<dbReference type="GO" id="GO:0016787">
    <property type="term" value="F:hydrolase activity"/>
    <property type="evidence" value="ECO:0007669"/>
    <property type="project" value="UniProtKB-KW"/>
</dbReference>
<organism evidence="3 4">
    <name type="scientific">Jiangella rhizosphaerae</name>
    <dbReference type="NCBI Taxonomy" id="2293569"/>
    <lineage>
        <taxon>Bacteria</taxon>
        <taxon>Bacillati</taxon>
        <taxon>Actinomycetota</taxon>
        <taxon>Actinomycetes</taxon>
        <taxon>Jiangellales</taxon>
        <taxon>Jiangellaceae</taxon>
        <taxon>Jiangella</taxon>
    </lineage>
</organism>
<dbReference type="PANTHER" id="PTHR46825">
    <property type="entry name" value="D-ALANYL-D-ALANINE-CARBOXYPEPTIDASE/ENDOPEPTIDASE AMPH"/>
    <property type="match status" value="1"/>
</dbReference>
<dbReference type="PANTHER" id="PTHR46825:SF8">
    <property type="entry name" value="BETA-LACTAMASE-RELATED"/>
    <property type="match status" value="1"/>
</dbReference>
<dbReference type="EMBL" id="QUAL01000347">
    <property type="protein sequence ID" value="RIQ14463.1"/>
    <property type="molecule type" value="Genomic_DNA"/>
</dbReference>
<dbReference type="RefSeq" id="WP_147375507.1">
    <property type="nucleotide sequence ID" value="NZ_QUAL01000347.1"/>
</dbReference>
<reference evidence="3 4" key="1">
    <citation type="submission" date="2018-09" db="EMBL/GenBank/DDBJ databases">
        <title>Isolation, diversity and antifungal activity of actinobacteria from wheat.</title>
        <authorList>
            <person name="Han C."/>
        </authorList>
    </citation>
    <scope>NUCLEOTIDE SEQUENCE [LARGE SCALE GENOMIC DNA]</scope>
    <source>
        <strain evidence="3 4">NEAU-YY265</strain>
    </source>
</reference>
<dbReference type="Pfam" id="PF00144">
    <property type="entry name" value="Beta-lactamase"/>
    <property type="match status" value="1"/>
</dbReference>
<dbReference type="OrthoDB" id="3171327at2"/>
<evidence type="ECO:0000313" key="4">
    <source>
        <dbReference type="Proteomes" id="UP000284057"/>
    </source>
</evidence>
<dbReference type="InterPro" id="IPR001466">
    <property type="entry name" value="Beta-lactam-related"/>
</dbReference>
<keyword evidence="4" id="KW-1185">Reference proteome</keyword>
<sequence>MTARVDGDARLGLRLAELLGPRHPVAAAAVVTPSAIRMAAHGADLDSDFELASVSKALTGLLYADALERDEVRPDTTLGELLPLDGAPVARIRLDALSTHRGGLPRLPSAAQPWRRTVELWRHGTNPYRESVDDLLAQARGVRVRRNARPRYSNLGFQLLGHAVAAAAGTTYADLVERRLAAPLELTGLYVPADPSELRPTALAGRSRRGRAREPWAGGA</sequence>
<dbReference type="Gene3D" id="3.40.710.10">
    <property type="entry name" value="DD-peptidase/beta-lactamase superfamily"/>
    <property type="match status" value="1"/>
</dbReference>
<proteinExistence type="predicted"/>
<dbReference type="AlphaFoldDB" id="A0A418KJQ6"/>
<evidence type="ECO:0000313" key="3">
    <source>
        <dbReference type="EMBL" id="RIQ14463.1"/>
    </source>
</evidence>
<name>A0A418KJQ6_9ACTN</name>
<evidence type="ECO:0000259" key="2">
    <source>
        <dbReference type="Pfam" id="PF00144"/>
    </source>
</evidence>